<dbReference type="RefSeq" id="XP_001879709.1">
    <property type="nucleotide sequence ID" value="XM_001879674.1"/>
</dbReference>
<evidence type="ECO:0000256" key="1">
    <source>
        <dbReference type="SAM" id="MobiDB-lite"/>
    </source>
</evidence>
<reference evidence="2 3" key="1">
    <citation type="journal article" date="2008" name="Nature">
        <title>The genome of Laccaria bicolor provides insights into mycorrhizal symbiosis.</title>
        <authorList>
            <person name="Martin F."/>
            <person name="Aerts A."/>
            <person name="Ahren D."/>
            <person name="Brun A."/>
            <person name="Danchin E.G.J."/>
            <person name="Duchaussoy F."/>
            <person name="Gibon J."/>
            <person name="Kohler A."/>
            <person name="Lindquist E."/>
            <person name="Pereda V."/>
            <person name="Salamov A."/>
            <person name="Shapiro H.J."/>
            <person name="Wuyts J."/>
            <person name="Blaudez D."/>
            <person name="Buee M."/>
            <person name="Brokstein P."/>
            <person name="Canbaeck B."/>
            <person name="Cohen D."/>
            <person name="Courty P.E."/>
            <person name="Coutinho P.M."/>
            <person name="Delaruelle C."/>
            <person name="Detter J.C."/>
            <person name="Deveau A."/>
            <person name="DiFazio S."/>
            <person name="Duplessis S."/>
            <person name="Fraissinet-Tachet L."/>
            <person name="Lucic E."/>
            <person name="Frey-Klett P."/>
            <person name="Fourrey C."/>
            <person name="Feussner I."/>
            <person name="Gay G."/>
            <person name="Grimwood J."/>
            <person name="Hoegger P.J."/>
            <person name="Jain P."/>
            <person name="Kilaru S."/>
            <person name="Labbe J."/>
            <person name="Lin Y.C."/>
            <person name="Legue V."/>
            <person name="Le Tacon F."/>
            <person name="Marmeisse R."/>
            <person name="Melayah D."/>
            <person name="Montanini B."/>
            <person name="Muratet M."/>
            <person name="Nehls U."/>
            <person name="Niculita-Hirzel H."/>
            <person name="Oudot-Le Secq M.P."/>
            <person name="Peter M."/>
            <person name="Quesneville H."/>
            <person name="Rajashekar B."/>
            <person name="Reich M."/>
            <person name="Rouhier N."/>
            <person name="Schmutz J."/>
            <person name="Yin T."/>
            <person name="Chalot M."/>
            <person name="Henrissat B."/>
            <person name="Kuees U."/>
            <person name="Lucas S."/>
            <person name="Van de Peer Y."/>
            <person name="Podila G.K."/>
            <person name="Polle A."/>
            <person name="Pukkila P.J."/>
            <person name="Richardson P.M."/>
            <person name="Rouze P."/>
            <person name="Sanders I.R."/>
            <person name="Stajich J.E."/>
            <person name="Tunlid A."/>
            <person name="Tuskan G."/>
            <person name="Grigoriev I.V."/>
        </authorList>
    </citation>
    <scope>NUCLEOTIDE SEQUENCE [LARGE SCALE GENOMIC DNA]</scope>
    <source>
        <strain evidence="3">S238N-H82 / ATCC MYA-4686</strain>
    </source>
</reference>
<dbReference type="Proteomes" id="UP000001194">
    <property type="component" value="Unassembled WGS sequence"/>
</dbReference>
<dbReference type="HOGENOM" id="CLU_049760_0_0_1"/>
<dbReference type="AlphaFoldDB" id="B0D7A3"/>
<proteinExistence type="predicted"/>
<dbReference type="KEGG" id="lbc:LACBIDRAFT_293856"/>
<dbReference type="GeneID" id="6075542"/>
<feature type="region of interest" description="Disordered" evidence="1">
    <location>
        <begin position="500"/>
        <end position="521"/>
    </location>
</feature>
<name>B0D7A3_LACBS</name>
<accession>B0D7A3</accession>
<gene>
    <name evidence="2" type="ORF">LACBIDRAFT_293856</name>
</gene>
<organism evidence="3">
    <name type="scientific">Laccaria bicolor (strain S238N-H82 / ATCC MYA-4686)</name>
    <name type="common">Bicoloured deceiver</name>
    <name type="synonym">Laccaria laccata var. bicolor</name>
    <dbReference type="NCBI Taxonomy" id="486041"/>
    <lineage>
        <taxon>Eukaryota</taxon>
        <taxon>Fungi</taxon>
        <taxon>Dikarya</taxon>
        <taxon>Basidiomycota</taxon>
        <taxon>Agaricomycotina</taxon>
        <taxon>Agaricomycetes</taxon>
        <taxon>Agaricomycetidae</taxon>
        <taxon>Agaricales</taxon>
        <taxon>Agaricineae</taxon>
        <taxon>Hydnangiaceae</taxon>
        <taxon>Laccaria</taxon>
    </lineage>
</organism>
<sequence>MSTSELEGSYERLAMLRTWWHTFAVGFVLTACGVEQSVPPGLAGHPLTFSGHFVVETSIGFYNVNRLYNLDPQIVTRFTGLSQDAKLLRQHTPVMGGTSGVIPRNMVAFIGGLCWESHRYVLWKDGNLLVIEAETVQDIEDPNWINSNALQYKLFQEENFQLGLIQSLLSGIEFGKTNWGYLIRGSGGYRIVQKERPLHKISCPLWATLIHEDEIEVTKWVDAAERRGVWNGKPVDVYYSWDDLWLKRVEGAMYGLRTICDLDLTFEIYGHLVGRNGEVVGIVSEAAWGRTIALGDRTLVYETFARLQEHGCIFVGISTGQVLIANGKVRLLDLYGIRPYSEDDRAEMEREAEIFHWRELEIIFAQLESGYALSCNPRFWHQTPRMLLPPTPSPERPRLMSYMLLGLNGYHDSWIYDLYGNLCDGRSPARPSRDRDHGTASSRHRKTILHDDLITPLPFDSPKRIAVSRKAIIPCHRKRNEQIISFTLFHPYRQRVPLNKPLPINDNSDATSDSEISICSL</sequence>
<keyword evidence="3" id="KW-1185">Reference proteome</keyword>
<feature type="compositionally biased region" description="Polar residues" evidence="1">
    <location>
        <begin position="505"/>
        <end position="521"/>
    </location>
</feature>
<dbReference type="InParanoid" id="B0D7A3"/>
<evidence type="ECO:0000313" key="3">
    <source>
        <dbReference type="Proteomes" id="UP000001194"/>
    </source>
</evidence>
<dbReference type="EMBL" id="DS547099">
    <property type="protein sequence ID" value="EDR09360.1"/>
    <property type="molecule type" value="Genomic_DNA"/>
</dbReference>
<dbReference type="OrthoDB" id="2874131at2759"/>
<evidence type="ECO:0000313" key="2">
    <source>
        <dbReference type="EMBL" id="EDR09360.1"/>
    </source>
</evidence>
<protein>
    <submittedName>
        <fullName evidence="2">Predicted protein</fullName>
    </submittedName>
</protein>